<dbReference type="PANTHER" id="PTHR34374:SF1">
    <property type="entry name" value="LARGE RIBOSOMAL RNA SUBUNIT ACCUMULATION PROTEIN YCED HOMOLOG 1, CHLOROPLASTIC"/>
    <property type="match status" value="1"/>
</dbReference>
<organism evidence="1 2">
    <name type="scientific">Salininema proteolyticum</name>
    <dbReference type="NCBI Taxonomy" id="1607685"/>
    <lineage>
        <taxon>Bacteria</taxon>
        <taxon>Bacillati</taxon>
        <taxon>Actinomycetota</taxon>
        <taxon>Actinomycetes</taxon>
        <taxon>Glycomycetales</taxon>
        <taxon>Glycomycetaceae</taxon>
        <taxon>Salininema</taxon>
    </lineage>
</organism>
<accession>A0ABV8TXZ2</accession>
<comment type="caution">
    <text evidence="1">The sequence shown here is derived from an EMBL/GenBank/DDBJ whole genome shotgun (WGS) entry which is preliminary data.</text>
</comment>
<dbReference type="RefSeq" id="WP_380620735.1">
    <property type="nucleotide sequence ID" value="NZ_JBHSDK010000015.1"/>
</dbReference>
<proteinExistence type="predicted"/>
<sequence>MASLAIDPARGLVVDTAPLERAAGVSEPLVGEVPIAEDMGLDMIKVPARSALSLDLLLTAVSEGVLVTGEVTADVTGECARCLAPIEDALTVDLQELYAYEGSTTDQTTGTDEIARLDGDLLDLEPAVRDALVLAMSASPVCREDCPGLCADCGRPWDELPDDHRHDKIDPRWAELEKLRGQGEDA</sequence>
<dbReference type="EMBL" id="JBHSDK010000015">
    <property type="protein sequence ID" value="MFC4335655.1"/>
    <property type="molecule type" value="Genomic_DNA"/>
</dbReference>
<gene>
    <name evidence="1" type="ORF">ACFPET_10630</name>
</gene>
<name>A0ABV8TXZ2_9ACTN</name>
<reference evidence="2" key="1">
    <citation type="journal article" date="2019" name="Int. J. Syst. Evol. Microbiol.">
        <title>The Global Catalogue of Microorganisms (GCM) 10K type strain sequencing project: providing services to taxonomists for standard genome sequencing and annotation.</title>
        <authorList>
            <consortium name="The Broad Institute Genomics Platform"/>
            <consortium name="The Broad Institute Genome Sequencing Center for Infectious Disease"/>
            <person name="Wu L."/>
            <person name="Ma J."/>
        </authorList>
    </citation>
    <scope>NUCLEOTIDE SEQUENCE [LARGE SCALE GENOMIC DNA]</scope>
    <source>
        <strain evidence="2">IBRC-M 10908</strain>
    </source>
</reference>
<dbReference type="InterPro" id="IPR003772">
    <property type="entry name" value="YceD"/>
</dbReference>
<dbReference type="Pfam" id="PF02620">
    <property type="entry name" value="YceD"/>
    <property type="match status" value="1"/>
</dbReference>
<keyword evidence="2" id="KW-1185">Reference proteome</keyword>
<evidence type="ECO:0000313" key="2">
    <source>
        <dbReference type="Proteomes" id="UP001595823"/>
    </source>
</evidence>
<evidence type="ECO:0000313" key="1">
    <source>
        <dbReference type="EMBL" id="MFC4335655.1"/>
    </source>
</evidence>
<dbReference type="PANTHER" id="PTHR34374">
    <property type="entry name" value="LARGE RIBOSOMAL RNA SUBUNIT ACCUMULATION PROTEIN YCED HOMOLOG 1, CHLOROPLASTIC"/>
    <property type="match status" value="1"/>
</dbReference>
<dbReference type="Proteomes" id="UP001595823">
    <property type="component" value="Unassembled WGS sequence"/>
</dbReference>
<protein>
    <submittedName>
        <fullName evidence="1">YceD family protein</fullName>
    </submittedName>
</protein>